<evidence type="ECO:0000313" key="2">
    <source>
        <dbReference type="EMBL" id="CDW53266.1"/>
    </source>
</evidence>
<evidence type="ECO:0000313" key="3">
    <source>
        <dbReference type="Proteomes" id="UP000030665"/>
    </source>
</evidence>
<accession>A0A077YZP4</accession>
<feature type="compositionally biased region" description="Polar residues" evidence="1">
    <location>
        <begin position="9"/>
        <end position="22"/>
    </location>
</feature>
<evidence type="ECO:0000256" key="1">
    <source>
        <dbReference type="SAM" id="MobiDB-lite"/>
    </source>
</evidence>
<gene>
    <name evidence="2" type="ORF">TTRE_0000153001</name>
</gene>
<dbReference type="EMBL" id="HG805846">
    <property type="protein sequence ID" value="CDW53266.1"/>
    <property type="molecule type" value="Genomic_DNA"/>
</dbReference>
<reference evidence="2" key="1">
    <citation type="submission" date="2014-01" db="EMBL/GenBank/DDBJ databases">
        <authorList>
            <person name="Aslett M."/>
        </authorList>
    </citation>
    <scope>NUCLEOTIDE SEQUENCE</scope>
</reference>
<reference evidence="2" key="2">
    <citation type="submission" date="2014-03" db="EMBL/GenBank/DDBJ databases">
        <title>The whipworm genome and dual-species transcriptomics of an intimate host-pathogen interaction.</title>
        <authorList>
            <person name="Foth B.J."/>
            <person name="Tsai I.J."/>
            <person name="Reid A.J."/>
            <person name="Bancroft A.J."/>
            <person name="Nichol S."/>
            <person name="Tracey A."/>
            <person name="Holroyd N."/>
            <person name="Cotton J.A."/>
            <person name="Stanley E.J."/>
            <person name="Zarowiecki M."/>
            <person name="Liu J.Z."/>
            <person name="Huckvale T."/>
            <person name="Cooper P.J."/>
            <person name="Grencis R.K."/>
            <person name="Berriman M."/>
        </authorList>
    </citation>
    <scope>NUCLEOTIDE SEQUENCE [LARGE SCALE GENOMIC DNA]</scope>
</reference>
<name>A0A077YZP4_TRITR</name>
<feature type="region of interest" description="Disordered" evidence="1">
    <location>
        <begin position="1"/>
        <end position="22"/>
    </location>
</feature>
<sequence length="203" mass="22649">MDIRCRARQSLTNGHTTSGASQRTRQGYLLIDRSTALSEALASARLSTVTKSVDRFFIVDCQLVRQHNVEKEMGLNKQGDIRTTASLPASHIEHAKLTGHAVAPTRLEMFERGRPKIRFARAASAGRLFLREQPKQAGTKQAAPKHVPAILARQMQLVRAREKWAMKSPCSDALSFTKTSKTRLLNVAIFTKRYSHSNKTPKA</sequence>
<protein>
    <submittedName>
        <fullName evidence="2">Uncharacterized protein</fullName>
    </submittedName>
</protein>
<organism evidence="2 3">
    <name type="scientific">Trichuris trichiura</name>
    <name type="common">Whipworm</name>
    <name type="synonym">Trichocephalus trichiurus</name>
    <dbReference type="NCBI Taxonomy" id="36087"/>
    <lineage>
        <taxon>Eukaryota</taxon>
        <taxon>Metazoa</taxon>
        <taxon>Ecdysozoa</taxon>
        <taxon>Nematoda</taxon>
        <taxon>Enoplea</taxon>
        <taxon>Dorylaimia</taxon>
        <taxon>Trichinellida</taxon>
        <taxon>Trichuridae</taxon>
        <taxon>Trichuris</taxon>
    </lineage>
</organism>
<dbReference type="AlphaFoldDB" id="A0A077YZP4"/>
<dbReference type="Proteomes" id="UP000030665">
    <property type="component" value="Unassembled WGS sequence"/>
</dbReference>
<keyword evidence="3" id="KW-1185">Reference proteome</keyword>
<proteinExistence type="predicted"/>